<gene>
    <name evidence="3" type="ORF">BSTOLATCC_MIC52448</name>
</gene>
<reference evidence="3" key="1">
    <citation type="submission" date="2021-09" db="EMBL/GenBank/DDBJ databases">
        <authorList>
            <consortium name="AG Swart"/>
            <person name="Singh M."/>
            <person name="Singh A."/>
            <person name="Seah K."/>
            <person name="Emmerich C."/>
        </authorList>
    </citation>
    <scope>NUCLEOTIDE SEQUENCE</scope>
    <source>
        <strain evidence="3">ATCC30299</strain>
    </source>
</reference>
<dbReference type="Gene3D" id="3.90.70.10">
    <property type="entry name" value="Cysteine proteinases"/>
    <property type="match status" value="1"/>
</dbReference>
<dbReference type="GO" id="GO:0005829">
    <property type="term" value="C:cytosol"/>
    <property type="evidence" value="ECO:0007669"/>
    <property type="project" value="TreeGrafter"/>
</dbReference>
<dbReference type="InterPro" id="IPR028889">
    <property type="entry name" value="USP"/>
</dbReference>
<dbReference type="InterPro" id="IPR006615">
    <property type="entry name" value="Pept_C19_DUSP"/>
</dbReference>
<evidence type="ECO:0000259" key="2">
    <source>
        <dbReference type="PROSITE" id="PS51283"/>
    </source>
</evidence>
<evidence type="ECO:0000313" key="3">
    <source>
        <dbReference type="EMBL" id="CAG9331042.1"/>
    </source>
</evidence>
<evidence type="ECO:0000259" key="1">
    <source>
        <dbReference type="PROSITE" id="PS50235"/>
    </source>
</evidence>
<dbReference type="InterPro" id="IPR018200">
    <property type="entry name" value="USP_CS"/>
</dbReference>
<dbReference type="PANTHER" id="PTHR24006">
    <property type="entry name" value="UBIQUITIN CARBOXYL-TERMINAL HYDROLASE"/>
    <property type="match status" value="1"/>
</dbReference>
<dbReference type="EMBL" id="CAJZBQ010000052">
    <property type="protein sequence ID" value="CAG9331042.1"/>
    <property type="molecule type" value="Genomic_DNA"/>
</dbReference>
<dbReference type="InterPro" id="IPR001394">
    <property type="entry name" value="Peptidase_C19_UCH"/>
</dbReference>
<comment type="caution">
    <text evidence="3">The sequence shown here is derived from an EMBL/GenBank/DDBJ whole genome shotgun (WGS) entry which is preliminary data.</text>
</comment>
<dbReference type="PROSITE" id="PS51283">
    <property type="entry name" value="DUSP"/>
    <property type="match status" value="1"/>
</dbReference>
<dbReference type="GO" id="GO:0016579">
    <property type="term" value="P:protein deubiquitination"/>
    <property type="evidence" value="ECO:0007669"/>
    <property type="project" value="InterPro"/>
</dbReference>
<dbReference type="PROSITE" id="PS00973">
    <property type="entry name" value="USP_2"/>
    <property type="match status" value="1"/>
</dbReference>
<evidence type="ECO:0000313" key="4">
    <source>
        <dbReference type="Proteomes" id="UP001162131"/>
    </source>
</evidence>
<name>A0AAU9KCY6_9CILI</name>
<feature type="domain" description="DUSP" evidence="2">
    <location>
        <begin position="60"/>
        <end position="154"/>
    </location>
</feature>
<dbReference type="Pfam" id="PF06337">
    <property type="entry name" value="DUSP"/>
    <property type="match status" value="1"/>
</dbReference>
<dbReference type="Proteomes" id="UP001162131">
    <property type="component" value="Unassembled WGS sequence"/>
</dbReference>
<dbReference type="PROSITE" id="PS50235">
    <property type="entry name" value="USP_3"/>
    <property type="match status" value="1"/>
</dbReference>
<dbReference type="SUPFAM" id="SSF143791">
    <property type="entry name" value="DUSP-like"/>
    <property type="match status" value="1"/>
</dbReference>
<dbReference type="InterPro" id="IPR050164">
    <property type="entry name" value="Peptidase_C19"/>
</dbReference>
<protein>
    <recommendedName>
        <fullName evidence="5">Ubiquitinyl hydrolase 1</fullName>
    </recommendedName>
</protein>
<organism evidence="3 4">
    <name type="scientific">Blepharisma stoltei</name>
    <dbReference type="NCBI Taxonomy" id="1481888"/>
    <lineage>
        <taxon>Eukaryota</taxon>
        <taxon>Sar</taxon>
        <taxon>Alveolata</taxon>
        <taxon>Ciliophora</taxon>
        <taxon>Postciliodesmatophora</taxon>
        <taxon>Heterotrichea</taxon>
        <taxon>Heterotrichida</taxon>
        <taxon>Blepharismidae</taxon>
        <taxon>Blepharisma</taxon>
    </lineage>
</organism>
<sequence>MNILKQIKAVLLDKDRSELSSAQQNNIFKSNQKSSKLALQQKRPSVLLTKELPINIPKDLSCEEEEQIIRKLDKAKDCTEYYWIEAQWVKDWAGYIHGDKAPGKLRTSKLRDAKGAVKKDLKIGTDYRALNKQQWLFLSHKYGAESPIISASPIYLEPNSEEIEPEDALTPRFDATNLKLPPSIRSDHFRSNSCIEGNPSLKNSFFEAELLEANPLFSIRKESFEIPSVEGDVNTPLTEAEEIEIKSNNESATRSTANTMNESELSFLCSGPFKVKSGRVGLENPGLLCYMNAGLQLLFTIPEIKENLLQQNIDFQEKNLLKIMSELARQIFIGKSKKIRPESFWDYISTYFPLSRQHDLPEFLRFMINKLEQELPVFTQIFNGSTCSKITCDNCFQVSKKYERFIDLQFELSSSVEKSFLLFTKEERLTANYDCDSCNEKSEVSKQFKISKAPSYLLIQVKRFRQMPYPHKVSTSCRYKKRMSIENFATEKNEYELLGVAVHNGSIDNGHYLAYCKRSHSWYLFDDAKCTKVSLKEVLNLNAYVLLYQKVDPN</sequence>
<dbReference type="SUPFAM" id="SSF54001">
    <property type="entry name" value="Cysteine proteinases"/>
    <property type="match status" value="1"/>
</dbReference>
<accession>A0AAU9KCY6</accession>
<dbReference type="GO" id="GO:0005634">
    <property type="term" value="C:nucleus"/>
    <property type="evidence" value="ECO:0007669"/>
    <property type="project" value="TreeGrafter"/>
</dbReference>
<keyword evidence="4" id="KW-1185">Reference proteome</keyword>
<proteinExistence type="predicted"/>
<dbReference type="InterPro" id="IPR038765">
    <property type="entry name" value="Papain-like_cys_pep_sf"/>
</dbReference>
<dbReference type="AlphaFoldDB" id="A0AAU9KCY6"/>
<dbReference type="InterPro" id="IPR035927">
    <property type="entry name" value="DUSP-like_sf"/>
</dbReference>
<dbReference type="GO" id="GO:0004843">
    <property type="term" value="F:cysteine-type deubiquitinase activity"/>
    <property type="evidence" value="ECO:0007669"/>
    <property type="project" value="InterPro"/>
</dbReference>
<dbReference type="Pfam" id="PF00443">
    <property type="entry name" value="UCH"/>
    <property type="match status" value="1"/>
</dbReference>
<dbReference type="Gene3D" id="3.30.2230.10">
    <property type="entry name" value="DUSP-like"/>
    <property type="match status" value="1"/>
</dbReference>
<feature type="domain" description="USP" evidence="1">
    <location>
        <begin position="280"/>
        <end position="551"/>
    </location>
</feature>
<evidence type="ECO:0008006" key="5">
    <source>
        <dbReference type="Google" id="ProtNLM"/>
    </source>
</evidence>